<evidence type="ECO:0000256" key="3">
    <source>
        <dbReference type="ARBA" id="ARBA00011245"/>
    </source>
</evidence>
<dbReference type="GO" id="GO:0005471">
    <property type="term" value="F:ATP:ADP antiporter activity"/>
    <property type="evidence" value="ECO:0007669"/>
    <property type="project" value="UniProtKB-UniRule"/>
</dbReference>
<evidence type="ECO:0000256" key="4">
    <source>
        <dbReference type="ARBA" id="ARBA00022448"/>
    </source>
</evidence>
<dbReference type="Gene3D" id="1.50.40.10">
    <property type="entry name" value="Mitochondrial carrier domain"/>
    <property type="match status" value="1"/>
</dbReference>
<feature type="repeat" description="Solcar" evidence="14">
    <location>
        <begin position="126"/>
        <end position="213"/>
    </location>
</feature>
<evidence type="ECO:0000256" key="11">
    <source>
        <dbReference type="ARBA" id="ARBA00023136"/>
    </source>
</evidence>
<evidence type="ECO:0000256" key="16">
    <source>
        <dbReference type="RuleBase" id="RU368008"/>
    </source>
</evidence>
<dbReference type="InterPro" id="IPR018108">
    <property type="entry name" value="MCP_transmembrane"/>
</dbReference>
<evidence type="ECO:0000256" key="6">
    <source>
        <dbReference type="ARBA" id="ARBA00022692"/>
    </source>
</evidence>
<dbReference type="AlphaFoldDB" id="A0AAD3HTW1"/>
<dbReference type="GO" id="GO:0140021">
    <property type="term" value="P:mitochondrial ADP transmembrane transport"/>
    <property type="evidence" value="ECO:0007669"/>
    <property type="project" value="InterPro"/>
</dbReference>
<comment type="subunit">
    <text evidence="3 16">Monomer.</text>
</comment>
<sequence length="317" mass="33065">MAADDGNAVIADGIGHKKRSGNLLTDSAAALVSSTFFTTSFYPLHRVKILLQTQDSNPLVLSGQVKRYTVVDAVPRLLREGGLRELWRGNAAYMLRHVPSTTLSFAFKDAALRLLPHFATQQQLAAATAVNLAAGFLGGAAALLVVYPLDFATIRMAAELRQHHKGHGILATLDSTQRAGGLRALYRGYGVSAVAIGSYKALYFGLYDTACAVMEQRSSEAAAAYSIHTHSSTATSPSLLSPAAADGPSSSAPTSTTSSTRTSSPSSPPSLLSRWAAASCVVVAASSLTYPLDVVRKRLVADTAAEGEAAVGAKEGA</sequence>
<evidence type="ECO:0000256" key="10">
    <source>
        <dbReference type="ARBA" id="ARBA00023128"/>
    </source>
</evidence>
<keyword evidence="7" id="KW-0677">Repeat</keyword>
<evidence type="ECO:0000313" key="18">
    <source>
        <dbReference type="EMBL" id="GFR52791.1"/>
    </source>
</evidence>
<comment type="function">
    <text evidence="16">Catalyzes the exchange of ADP and ATP across the membrane.</text>
</comment>
<dbReference type="PANTHER" id="PTHR45635">
    <property type="entry name" value="ADP,ATP CARRIER PROTEIN 1-RELATED-RELATED"/>
    <property type="match status" value="1"/>
</dbReference>
<dbReference type="InterPro" id="IPR023395">
    <property type="entry name" value="MCP_dom_sf"/>
</dbReference>
<keyword evidence="4 15" id="KW-0813">Transport</keyword>
<keyword evidence="8" id="KW-0999">Mitochondrion inner membrane</keyword>
<evidence type="ECO:0000313" key="19">
    <source>
        <dbReference type="Proteomes" id="UP001054857"/>
    </source>
</evidence>
<protein>
    <recommendedName>
        <fullName evidence="16">ADP/ATP translocase</fullName>
    </recommendedName>
    <alternativeName>
        <fullName evidence="16">ADP,ATP carrier protein</fullName>
    </alternativeName>
</protein>
<keyword evidence="10" id="KW-0496">Mitochondrion</keyword>
<evidence type="ECO:0000256" key="15">
    <source>
        <dbReference type="RuleBase" id="RU000488"/>
    </source>
</evidence>
<dbReference type="InterPro" id="IPR002067">
    <property type="entry name" value="MCP"/>
</dbReference>
<comment type="caution">
    <text evidence="16">Lacks conserved residue(s) required for the propagation of feature annotation.</text>
</comment>
<evidence type="ECO:0000256" key="8">
    <source>
        <dbReference type="ARBA" id="ARBA00022792"/>
    </source>
</evidence>
<evidence type="ECO:0000256" key="1">
    <source>
        <dbReference type="ARBA" id="ARBA00004448"/>
    </source>
</evidence>
<keyword evidence="6 14" id="KW-0812">Transmembrane</keyword>
<dbReference type="GO" id="GO:0005743">
    <property type="term" value="C:mitochondrial inner membrane"/>
    <property type="evidence" value="ECO:0007669"/>
    <property type="project" value="UniProtKB-SubCell"/>
</dbReference>
<keyword evidence="19" id="KW-1185">Reference proteome</keyword>
<gene>
    <name evidence="18" type="ORF">Agub_g15410</name>
</gene>
<comment type="similarity">
    <text evidence="2 15">Belongs to the mitochondrial carrier (TC 2.A.29) family.</text>
</comment>
<evidence type="ECO:0000256" key="13">
    <source>
        <dbReference type="ARBA" id="ARBA00045250"/>
    </source>
</evidence>
<comment type="caution">
    <text evidence="18">The sequence shown here is derived from an EMBL/GenBank/DDBJ whole genome shotgun (WGS) entry which is preliminary data.</text>
</comment>
<comment type="catalytic activity">
    <reaction evidence="12">
        <text>ADP(in) + ATP(out) = ADP(out) + ATP(in)</text>
        <dbReference type="Rhea" id="RHEA:34999"/>
        <dbReference type="ChEBI" id="CHEBI:30616"/>
        <dbReference type="ChEBI" id="CHEBI:456216"/>
    </reaction>
    <physiologicalReaction direction="left-to-right" evidence="12">
        <dbReference type="Rhea" id="RHEA:35000"/>
    </physiologicalReaction>
</comment>
<comment type="subcellular location">
    <subcellularLocation>
        <location evidence="16">Membrane</location>
        <topology evidence="16">Multi-pass membrane protein</topology>
    </subcellularLocation>
    <subcellularLocation>
        <location evidence="1">Mitochondrion inner membrane</location>
        <topology evidence="1">Multi-pass membrane protein</topology>
    </subcellularLocation>
</comment>
<evidence type="ECO:0000256" key="5">
    <source>
        <dbReference type="ARBA" id="ARBA00022449"/>
    </source>
</evidence>
<dbReference type="EMBL" id="BMAR01000072">
    <property type="protein sequence ID" value="GFR52791.1"/>
    <property type="molecule type" value="Genomic_DNA"/>
</dbReference>
<name>A0AAD3HTW1_9CHLO</name>
<accession>A0AAD3HTW1</accession>
<evidence type="ECO:0000256" key="14">
    <source>
        <dbReference type="PROSITE-ProRule" id="PRU00282"/>
    </source>
</evidence>
<dbReference type="InterPro" id="IPR002113">
    <property type="entry name" value="ADT_euk_type"/>
</dbReference>
<keyword evidence="5" id="KW-0050">Antiport</keyword>
<keyword evidence="9 16" id="KW-1133">Transmembrane helix</keyword>
<comment type="function">
    <text evidence="13">ADP:ATP antiporter that mediates import of ADP into the mitochondrial matrix for ATP synthesis, and export of ATP out to fuel the cell. Cycles between the cytoplasmic-open state (c-state) and the matrix-open state (m-state): operates by the alternating access mechanism with a single substrate-binding site intermittently exposed to either the cytosolic (c-state) or matrix (m-state) side of the inner mitochondrial membrane.</text>
</comment>
<feature type="transmembrane region" description="Helical" evidence="16">
    <location>
        <begin position="124"/>
        <end position="147"/>
    </location>
</feature>
<organism evidence="18 19">
    <name type="scientific">Astrephomene gubernaculifera</name>
    <dbReference type="NCBI Taxonomy" id="47775"/>
    <lineage>
        <taxon>Eukaryota</taxon>
        <taxon>Viridiplantae</taxon>
        <taxon>Chlorophyta</taxon>
        <taxon>core chlorophytes</taxon>
        <taxon>Chlorophyceae</taxon>
        <taxon>CS clade</taxon>
        <taxon>Chlamydomonadales</taxon>
        <taxon>Astrephomenaceae</taxon>
        <taxon>Astrephomene</taxon>
    </lineage>
</organism>
<feature type="region of interest" description="Disordered" evidence="17">
    <location>
        <begin position="233"/>
        <end position="269"/>
    </location>
</feature>
<dbReference type="SUPFAM" id="SSF103506">
    <property type="entry name" value="Mitochondrial carrier"/>
    <property type="match status" value="1"/>
</dbReference>
<dbReference type="Pfam" id="PF00153">
    <property type="entry name" value="Mito_carr"/>
    <property type="match status" value="2"/>
</dbReference>
<evidence type="ECO:0000256" key="7">
    <source>
        <dbReference type="ARBA" id="ARBA00022737"/>
    </source>
</evidence>
<reference evidence="18 19" key="1">
    <citation type="journal article" date="2021" name="Sci. Rep.">
        <title>Genome sequencing of the multicellular alga Astrephomene provides insights into convergent evolution of germ-soma differentiation.</title>
        <authorList>
            <person name="Yamashita S."/>
            <person name="Yamamoto K."/>
            <person name="Matsuzaki R."/>
            <person name="Suzuki S."/>
            <person name="Yamaguchi H."/>
            <person name="Hirooka S."/>
            <person name="Minakuchi Y."/>
            <person name="Miyagishima S."/>
            <person name="Kawachi M."/>
            <person name="Toyoda A."/>
            <person name="Nozaki H."/>
        </authorList>
    </citation>
    <scope>NUCLEOTIDE SEQUENCE [LARGE SCALE GENOMIC DNA]</scope>
    <source>
        <strain evidence="18 19">NIES-4017</strain>
    </source>
</reference>
<evidence type="ECO:0000256" key="2">
    <source>
        <dbReference type="ARBA" id="ARBA00006375"/>
    </source>
</evidence>
<dbReference type="PROSITE" id="PS50920">
    <property type="entry name" value="SOLCAR"/>
    <property type="match status" value="2"/>
</dbReference>
<feature type="repeat" description="Solcar" evidence="14">
    <location>
        <begin position="21"/>
        <end position="114"/>
    </location>
</feature>
<dbReference type="PANTHER" id="PTHR45635:SF14">
    <property type="entry name" value="ADP_ATP TRANSLOCASE"/>
    <property type="match status" value="1"/>
</dbReference>
<evidence type="ECO:0000256" key="17">
    <source>
        <dbReference type="SAM" id="MobiDB-lite"/>
    </source>
</evidence>
<evidence type="ECO:0000256" key="9">
    <source>
        <dbReference type="ARBA" id="ARBA00022989"/>
    </source>
</evidence>
<dbReference type="PRINTS" id="PR00926">
    <property type="entry name" value="MITOCARRIER"/>
</dbReference>
<dbReference type="PRINTS" id="PR00927">
    <property type="entry name" value="ADPTRNSLCASE"/>
</dbReference>
<proteinExistence type="inferred from homology"/>
<feature type="non-terminal residue" evidence="18">
    <location>
        <position position="317"/>
    </location>
</feature>
<evidence type="ECO:0000256" key="12">
    <source>
        <dbReference type="ARBA" id="ARBA00024143"/>
    </source>
</evidence>
<dbReference type="GO" id="GO:1990544">
    <property type="term" value="P:mitochondrial ATP transmembrane transport"/>
    <property type="evidence" value="ECO:0007669"/>
    <property type="project" value="InterPro"/>
</dbReference>
<dbReference type="Proteomes" id="UP001054857">
    <property type="component" value="Unassembled WGS sequence"/>
</dbReference>
<keyword evidence="11 14" id="KW-0472">Membrane</keyword>